<comment type="caution">
    <text evidence="3">The sequence shown here is derived from an EMBL/GenBank/DDBJ whole genome shotgun (WGS) entry which is preliminary data.</text>
</comment>
<dbReference type="Proteomes" id="UP000284706">
    <property type="component" value="Unassembled WGS sequence"/>
</dbReference>
<feature type="compositionally biased region" description="Polar residues" evidence="2">
    <location>
        <begin position="144"/>
        <end position="160"/>
    </location>
</feature>
<sequence length="266" mass="30143">MRRAQSVRHYARPSIALAADDLGVLREGDESNEDVLRRQLLEKDRECDKLQMTIQALQDQLAQRPPLEQIQELQREYRNLELLLQGTQRENEKSMAETERLKAREKMLERELTRLAGDNWQANLEIPPVSTMSLRSSSMHHRSNTISSPVTLNLSRYHSPSPSPRLDVSSGSRPGVLDTPRASSSPTPYDQSSHDRRPPSNEEKEAQRQAALAQIEQVRMLILGMDQRLDTRESKLVKMLERAEGEGRRYESKVAEAQAAGVGVGV</sequence>
<keyword evidence="4" id="KW-1185">Reference proteome</keyword>
<accession>A0A409YIC0</accession>
<protein>
    <submittedName>
        <fullName evidence="3">Uncharacterized protein</fullName>
    </submittedName>
</protein>
<feature type="compositionally biased region" description="Polar residues" evidence="2">
    <location>
        <begin position="181"/>
        <end position="191"/>
    </location>
</feature>
<reference evidence="3 4" key="1">
    <citation type="journal article" date="2018" name="Evol. Lett.">
        <title>Horizontal gene cluster transfer increased hallucinogenic mushroom diversity.</title>
        <authorList>
            <person name="Reynolds H.T."/>
            <person name="Vijayakumar V."/>
            <person name="Gluck-Thaler E."/>
            <person name="Korotkin H.B."/>
            <person name="Matheny P.B."/>
            <person name="Slot J.C."/>
        </authorList>
    </citation>
    <scope>NUCLEOTIDE SEQUENCE [LARGE SCALE GENOMIC DNA]</scope>
    <source>
        <strain evidence="3 4">SRW20</strain>
    </source>
</reference>
<feature type="coiled-coil region" evidence="1">
    <location>
        <begin position="40"/>
        <end position="111"/>
    </location>
</feature>
<organism evidence="3 4">
    <name type="scientific">Gymnopilus dilepis</name>
    <dbReference type="NCBI Taxonomy" id="231916"/>
    <lineage>
        <taxon>Eukaryota</taxon>
        <taxon>Fungi</taxon>
        <taxon>Dikarya</taxon>
        <taxon>Basidiomycota</taxon>
        <taxon>Agaricomycotina</taxon>
        <taxon>Agaricomycetes</taxon>
        <taxon>Agaricomycetidae</taxon>
        <taxon>Agaricales</taxon>
        <taxon>Agaricineae</taxon>
        <taxon>Hymenogastraceae</taxon>
        <taxon>Gymnopilus</taxon>
    </lineage>
</organism>
<evidence type="ECO:0000313" key="3">
    <source>
        <dbReference type="EMBL" id="PPR02730.1"/>
    </source>
</evidence>
<dbReference type="EMBL" id="NHYE01000825">
    <property type="protein sequence ID" value="PPR02730.1"/>
    <property type="molecule type" value="Genomic_DNA"/>
</dbReference>
<dbReference type="OrthoDB" id="3363533at2759"/>
<evidence type="ECO:0000256" key="1">
    <source>
        <dbReference type="SAM" id="Coils"/>
    </source>
</evidence>
<evidence type="ECO:0000313" key="4">
    <source>
        <dbReference type="Proteomes" id="UP000284706"/>
    </source>
</evidence>
<proteinExistence type="predicted"/>
<dbReference type="AlphaFoldDB" id="A0A409YIC0"/>
<feature type="compositionally biased region" description="Basic and acidic residues" evidence="2">
    <location>
        <begin position="192"/>
        <end position="207"/>
    </location>
</feature>
<evidence type="ECO:0000256" key="2">
    <source>
        <dbReference type="SAM" id="MobiDB-lite"/>
    </source>
</evidence>
<dbReference type="InParanoid" id="A0A409YIC0"/>
<feature type="region of interest" description="Disordered" evidence="2">
    <location>
        <begin position="133"/>
        <end position="209"/>
    </location>
</feature>
<name>A0A409YIC0_9AGAR</name>
<keyword evidence="1" id="KW-0175">Coiled coil</keyword>
<gene>
    <name evidence="3" type="ORF">CVT26_009441</name>
</gene>